<evidence type="ECO:0000256" key="3">
    <source>
        <dbReference type="ARBA" id="ARBA00016229"/>
    </source>
</evidence>
<keyword evidence="11" id="KW-0472">Membrane</keyword>
<dbReference type="Proteomes" id="UP000678499">
    <property type="component" value="Unassembled WGS sequence"/>
</dbReference>
<keyword evidence="12" id="KW-0675">Receptor</keyword>
<keyword evidence="15" id="KW-1185">Reference proteome</keyword>
<dbReference type="InterPro" id="IPR005683">
    <property type="entry name" value="Tom22"/>
</dbReference>
<comment type="similarity">
    <text evidence="2">Belongs to the Tom22 family.</text>
</comment>
<keyword evidence="4" id="KW-0813">Transport</keyword>
<dbReference type="AlphaFoldDB" id="A0A7R9G9H3"/>
<dbReference type="OrthoDB" id="10016939at2759"/>
<evidence type="ECO:0000256" key="7">
    <source>
        <dbReference type="ARBA" id="ARBA00022927"/>
    </source>
</evidence>
<dbReference type="GO" id="GO:0006886">
    <property type="term" value="P:intracellular protein transport"/>
    <property type="evidence" value="ECO:0007669"/>
    <property type="project" value="InterPro"/>
</dbReference>
<evidence type="ECO:0000256" key="10">
    <source>
        <dbReference type="ARBA" id="ARBA00023128"/>
    </source>
</evidence>
<comment type="subcellular location">
    <subcellularLocation>
        <location evidence="1">Mitochondrion outer membrane</location>
        <topology evidence="1">Single-pass membrane protein</topology>
    </subcellularLocation>
</comment>
<dbReference type="GO" id="GO:0005741">
    <property type="term" value="C:mitochondrial outer membrane"/>
    <property type="evidence" value="ECO:0007669"/>
    <property type="project" value="UniProtKB-SubCell"/>
</dbReference>
<feature type="region of interest" description="Disordered" evidence="13">
    <location>
        <begin position="1"/>
        <end position="31"/>
    </location>
</feature>
<keyword evidence="5" id="KW-0812">Transmembrane</keyword>
<reference evidence="14" key="1">
    <citation type="submission" date="2020-11" db="EMBL/GenBank/DDBJ databases">
        <authorList>
            <person name="Tran Van P."/>
        </authorList>
    </citation>
    <scope>NUCLEOTIDE SEQUENCE</scope>
</reference>
<evidence type="ECO:0000256" key="5">
    <source>
        <dbReference type="ARBA" id="ARBA00022692"/>
    </source>
</evidence>
<evidence type="ECO:0000313" key="14">
    <source>
        <dbReference type="EMBL" id="CAD7274060.1"/>
    </source>
</evidence>
<gene>
    <name evidence="14" type="ORF">NMOB1V02_LOCUS1917</name>
</gene>
<evidence type="ECO:0000256" key="6">
    <source>
        <dbReference type="ARBA" id="ARBA00022787"/>
    </source>
</evidence>
<dbReference type="Pfam" id="PF04281">
    <property type="entry name" value="Tom22"/>
    <property type="match status" value="1"/>
</dbReference>
<proteinExistence type="inferred from homology"/>
<dbReference type="CDD" id="cd22884">
    <property type="entry name" value="TOM22"/>
    <property type="match status" value="1"/>
</dbReference>
<evidence type="ECO:0000256" key="1">
    <source>
        <dbReference type="ARBA" id="ARBA00004572"/>
    </source>
</evidence>
<evidence type="ECO:0000313" key="15">
    <source>
        <dbReference type="Proteomes" id="UP000678499"/>
    </source>
</evidence>
<sequence length="166" mass="19111">MATIEEIDSGMESLRGDSKSVSPELPPGAKWAHEADDLDDEDLDETLTERLVGLSEMFPESVRTGSVKLASWSAQAVKSLYGFSRNAVWVVFSSSIILFAPVVFEIERAKVIESQRQHQRQVCMIWFYLDPVPQWEDLLHQERACRWGWVFHHRFDEIVLYVPKLS</sequence>
<evidence type="ECO:0000256" key="9">
    <source>
        <dbReference type="ARBA" id="ARBA00023010"/>
    </source>
</evidence>
<keyword evidence="6" id="KW-1000">Mitochondrion outer membrane</keyword>
<evidence type="ECO:0000256" key="13">
    <source>
        <dbReference type="SAM" id="MobiDB-lite"/>
    </source>
</evidence>
<dbReference type="EMBL" id="OA882237">
    <property type="protein sequence ID" value="CAD7274060.1"/>
    <property type="molecule type" value="Genomic_DNA"/>
</dbReference>
<dbReference type="EMBL" id="CAJPEX010000200">
    <property type="protein sequence ID" value="CAG0914212.1"/>
    <property type="molecule type" value="Genomic_DNA"/>
</dbReference>
<keyword evidence="9" id="KW-0811">Translocation</keyword>
<organism evidence="14">
    <name type="scientific">Notodromas monacha</name>
    <dbReference type="NCBI Taxonomy" id="399045"/>
    <lineage>
        <taxon>Eukaryota</taxon>
        <taxon>Metazoa</taxon>
        <taxon>Ecdysozoa</taxon>
        <taxon>Arthropoda</taxon>
        <taxon>Crustacea</taxon>
        <taxon>Oligostraca</taxon>
        <taxon>Ostracoda</taxon>
        <taxon>Podocopa</taxon>
        <taxon>Podocopida</taxon>
        <taxon>Cypridocopina</taxon>
        <taxon>Cypridoidea</taxon>
        <taxon>Cyprididae</taxon>
        <taxon>Notodromas</taxon>
    </lineage>
</organism>
<name>A0A7R9G9H3_9CRUS</name>
<evidence type="ECO:0000256" key="12">
    <source>
        <dbReference type="ARBA" id="ARBA00023170"/>
    </source>
</evidence>
<evidence type="ECO:0000256" key="11">
    <source>
        <dbReference type="ARBA" id="ARBA00023136"/>
    </source>
</evidence>
<accession>A0A7R9G9H3</accession>
<evidence type="ECO:0000256" key="4">
    <source>
        <dbReference type="ARBA" id="ARBA00022448"/>
    </source>
</evidence>
<dbReference type="PANTHER" id="PTHR12504:SF0">
    <property type="entry name" value="MITOCHONDRIAL IMPORT RECEPTOR SUBUNIT TOM22 HOMOLOG"/>
    <property type="match status" value="1"/>
</dbReference>
<keyword evidence="10" id="KW-0496">Mitochondrion</keyword>
<evidence type="ECO:0000256" key="8">
    <source>
        <dbReference type="ARBA" id="ARBA00022989"/>
    </source>
</evidence>
<dbReference type="PANTHER" id="PTHR12504">
    <property type="entry name" value="MITOCHONDRIAL IMPORT RECEPTOR SUBUNIT TOM22"/>
    <property type="match status" value="1"/>
</dbReference>
<protein>
    <recommendedName>
        <fullName evidence="3">Mitochondrial import receptor subunit TOM22 homolog</fullName>
    </recommendedName>
</protein>
<keyword evidence="8" id="KW-1133">Transmembrane helix</keyword>
<keyword evidence="7" id="KW-0653">Protein transport</keyword>
<evidence type="ECO:0000256" key="2">
    <source>
        <dbReference type="ARBA" id="ARBA00009874"/>
    </source>
</evidence>